<dbReference type="Gene3D" id="3.40.960.10">
    <property type="entry name" value="VSR Endonuclease"/>
    <property type="match status" value="1"/>
</dbReference>
<gene>
    <name evidence="2" type="ORF">Ataiwa_40200</name>
</gene>
<organism evidence="2 3">
    <name type="scientific">Algoriphagus taiwanensis</name>
    <dbReference type="NCBI Taxonomy" id="1445656"/>
    <lineage>
        <taxon>Bacteria</taxon>
        <taxon>Pseudomonadati</taxon>
        <taxon>Bacteroidota</taxon>
        <taxon>Cytophagia</taxon>
        <taxon>Cytophagales</taxon>
        <taxon>Cyclobacteriaceae</taxon>
        <taxon>Algoriphagus</taxon>
    </lineage>
</organism>
<accession>A0ABQ6Q7B6</accession>
<proteinExistence type="predicted"/>
<sequence>MGRLPLEKGVGGIGNKYYFGSMYFLPYNRNLKEFSRELRNHSTLSEILLWQKLRASQFRGYSFNRQKPLDNYIVDFYCKKLSLVIEIDGNSHYSEEATLSDQERQKVLESLGLYFIRFQDKEIKRSIHSVLAELNDFIDDWEVKNGVSNPPYPL</sequence>
<dbReference type="InterPro" id="IPR007569">
    <property type="entry name" value="DUF559"/>
</dbReference>
<name>A0ABQ6Q7B6_9BACT</name>
<dbReference type="SUPFAM" id="SSF52980">
    <property type="entry name" value="Restriction endonuclease-like"/>
    <property type="match status" value="1"/>
</dbReference>
<evidence type="ECO:0000313" key="2">
    <source>
        <dbReference type="EMBL" id="GMQ35746.1"/>
    </source>
</evidence>
<dbReference type="Proteomes" id="UP001307705">
    <property type="component" value="Unassembled WGS sequence"/>
</dbReference>
<dbReference type="RefSeq" id="WP_338230720.1">
    <property type="nucleotide sequence ID" value="NZ_BTPE01000032.1"/>
</dbReference>
<dbReference type="CDD" id="cd01038">
    <property type="entry name" value="Endonuclease_DUF559"/>
    <property type="match status" value="1"/>
</dbReference>
<comment type="caution">
    <text evidence="2">The sequence shown here is derived from an EMBL/GenBank/DDBJ whole genome shotgun (WGS) entry which is preliminary data.</text>
</comment>
<evidence type="ECO:0000313" key="3">
    <source>
        <dbReference type="Proteomes" id="UP001307705"/>
    </source>
</evidence>
<protein>
    <submittedName>
        <fullName evidence="2">DUF559 domain-containing protein</fullName>
    </submittedName>
</protein>
<dbReference type="PANTHER" id="PTHR38590:SF1">
    <property type="entry name" value="BLL0828 PROTEIN"/>
    <property type="match status" value="1"/>
</dbReference>
<evidence type="ECO:0000259" key="1">
    <source>
        <dbReference type="Pfam" id="PF04480"/>
    </source>
</evidence>
<dbReference type="EMBL" id="BTPE01000032">
    <property type="protein sequence ID" value="GMQ35746.1"/>
    <property type="molecule type" value="Genomic_DNA"/>
</dbReference>
<dbReference type="InterPro" id="IPR011335">
    <property type="entry name" value="Restrct_endonuc-II-like"/>
</dbReference>
<dbReference type="Pfam" id="PF04480">
    <property type="entry name" value="DUF559"/>
    <property type="match status" value="1"/>
</dbReference>
<feature type="domain" description="DUF559" evidence="1">
    <location>
        <begin position="30"/>
        <end position="137"/>
    </location>
</feature>
<dbReference type="PANTHER" id="PTHR38590">
    <property type="entry name" value="BLL0828 PROTEIN"/>
    <property type="match status" value="1"/>
</dbReference>
<reference evidence="2 3" key="1">
    <citation type="submission" date="2023-08" db="EMBL/GenBank/DDBJ databases">
        <title>Draft genome sequence of Algoriphagus taiwanensis.</title>
        <authorList>
            <person name="Takatani N."/>
            <person name="Hosokawa M."/>
            <person name="Sawabe T."/>
        </authorList>
    </citation>
    <scope>NUCLEOTIDE SEQUENCE [LARGE SCALE GENOMIC DNA]</scope>
    <source>
        <strain evidence="2 3">JCM 19755</strain>
    </source>
</reference>
<keyword evidence="3" id="KW-1185">Reference proteome</keyword>
<dbReference type="InterPro" id="IPR047216">
    <property type="entry name" value="Endonuclease_DUF559_bact"/>
</dbReference>